<reference evidence="1" key="1">
    <citation type="journal article" date="2015" name="Front. Microbiol.">
        <title>Combining genomic sequencing methods to explore viral diversity and reveal potential virus-host interactions.</title>
        <authorList>
            <person name="Chow C.E."/>
            <person name="Winget D.M."/>
            <person name="White R.A.III."/>
            <person name="Hallam S.J."/>
            <person name="Suttle C.A."/>
        </authorList>
    </citation>
    <scope>NUCLEOTIDE SEQUENCE</scope>
    <source>
        <strain evidence="1">Oxic1_8</strain>
    </source>
</reference>
<name>A0A0F7L7C6_9VIRU</name>
<organism evidence="1">
    <name type="scientific">uncultured marine virus</name>
    <dbReference type="NCBI Taxonomy" id="186617"/>
    <lineage>
        <taxon>Viruses</taxon>
        <taxon>environmental samples</taxon>
    </lineage>
</organism>
<proteinExistence type="predicted"/>
<reference evidence="1" key="2">
    <citation type="submission" date="2015-03" db="EMBL/GenBank/DDBJ databases">
        <authorList>
            <person name="Chow C.-E.T."/>
            <person name="Winget D.M."/>
            <person name="White R.A.III."/>
            <person name="Hallam S.J."/>
            <person name="Suttle C.A."/>
        </authorList>
    </citation>
    <scope>NUCLEOTIDE SEQUENCE</scope>
    <source>
        <strain evidence="1">Oxic1_8</strain>
    </source>
</reference>
<accession>A0A0F7L7C6</accession>
<sequence>MLNLARQAKHLRRRQNVVRCPFLVRRLLRHAPLRFVVVKVPSSEFASREVRRSGPAQARLD</sequence>
<dbReference type="EMBL" id="KR029603">
    <property type="protein sequence ID" value="AKH48464.1"/>
    <property type="molecule type" value="Genomic_DNA"/>
</dbReference>
<protein>
    <submittedName>
        <fullName evidence="1">Uncharacterized protein</fullName>
    </submittedName>
</protein>
<evidence type="ECO:0000313" key="1">
    <source>
        <dbReference type="EMBL" id="AKH48464.1"/>
    </source>
</evidence>